<feature type="transmembrane region" description="Helical" evidence="7">
    <location>
        <begin position="182"/>
        <end position="203"/>
    </location>
</feature>
<evidence type="ECO:0000259" key="8">
    <source>
        <dbReference type="PROSITE" id="PS50262"/>
    </source>
</evidence>
<feature type="transmembrane region" description="Helical" evidence="7">
    <location>
        <begin position="96"/>
        <end position="121"/>
    </location>
</feature>
<dbReference type="PANTHER" id="PTHR24372">
    <property type="entry name" value="GLYCOPROTEIN HORMONE RECEPTOR"/>
    <property type="match status" value="1"/>
</dbReference>
<dbReference type="EMBL" id="LR787444">
    <property type="protein sequence ID" value="CAB3263306.1"/>
    <property type="molecule type" value="mRNA"/>
</dbReference>
<dbReference type="GO" id="GO:0009755">
    <property type="term" value="P:hormone-mediated signaling pathway"/>
    <property type="evidence" value="ECO:0007669"/>
    <property type="project" value="TreeGrafter"/>
</dbReference>
<dbReference type="Pfam" id="PF00001">
    <property type="entry name" value="7tm_1"/>
    <property type="match status" value="1"/>
</dbReference>
<keyword evidence="4" id="KW-0677">Repeat</keyword>
<evidence type="ECO:0000256" key="7">
    <source>
        <dbReference type="SAM" id="Phobius"/>
    </source>
</evidence>
<gene>
    <name evidence="9" type="primary">LOC108950436-003</name>
</gene>
<organism evidence="9">
    <name type="scientific">Phallusia mammillata</name>
    <dbReference type="NCBI Taxonomy" id="59560"/>
    <lineage>
        <taxon>Eukaryota</taxon>
        <taxon>Metazoa</taxon>
        <taxon>Chordata</taxon>
        <taxon>Tunicata</taxon>
        <taxon>Ascidiacea</taxon>
        <taxon>Phlebobranchia</taxon>
        <taxon>Ascidiidae</taxon>
        <taxon>Phallusia</taxon>
    </lineage>
</organism>
<evidence type="ECO:0000256" key="5">
    <source>
        <dbReference type="ARBA" id="ARBA00022989"/>
    </source>
</evidence>
<evidence type="ECO:0000256" key="6">
    <source>
        <dbReference type="ARBA" id="ARBA00023136"/>
    </source>
</evidence>
<keyword evidence="2" id="KW-0433">Leucine-rich repeat</keyword>
<dbReference type="PANTHER" id="PTHR24372:SF77">
    <property type="entry name" value="G-PROTEIN COUPLED RECEPTORS FAMILY 1 PROFILE DOMAIN-CONTAINING PROTEIN"/>
    <property type="match status" value="1"/>
</dbReference>
<name>A0A6F9DK06_9ASCI</name>
<dbReference type="GO" id="GO:0008528">
    <property type="term" value="F:G protein-coupled peptide receptor activity"/>
    <property type="evidence" value="ECO:0007669"/>
    <property type="project" value="TreeGrafter"/>
</dbReference>
<keyword evidence="5 7" id="KW-1133">Transmembrane helix</keyword>
<feature type="domain" description="G-protein coupled receptors family 1 profile" evidence="8">
    <location>
        <begin position="84"/>
        <end position="203"/>
    </location>
</feature>
<dbReference type="SUPFAM" id="SSF81321">
    <property type="entry name" value="Family A G protein-coupled receptor-like"/>
    <property type="match status" value="1"/>
</dbReference>
<evidence type="ECO:0000256" key="4">
    <source>
        <dbReference type="ARBA" id="ARBA00022737"/>
    </source>
</evidence>
<proteinExistence type="evidence at transcript level"/>
<protein>
    <submittedName>
        <fullName evidence="9">Uncharacterized protein LOC108950436</fullName>
    </submittedName>
</protein>
<accession>A0A6F9DK06</accession>
<evidence type="ECO:0000256" key="1">
    <source>
        <dbReference type="ARBA" id="ARBA00004370"/>
    </source>
</evidence>
<feature type="transmembrane region" description="Helical" evidence="7">
    <location>
        <begin position="152"/>
        <end position="176"/>
    </location>
</feature>
<dbReference type="GO" id="GO:0007189">
    <property type="term" value="P:adenylate cyclase-activating G protein-coupled receptor signaling pathway"/>
    <property type="evidence" value="ECO:0007669"/>
    <property type="project" value="TreeGrafter"/>
</dbReference>
<evidence type="ECO:0000256" key="2">
    <source>
        <dbReference type="ARBA" id="ARBA00022614"/>
    </source>
</evidence>
<evidence type="ECO:0000313" key="9">
    <source>
        <dbReference type="EMBL" id="CAB3263306.1"/>
    </source>
</evidence>
<dbReference type="AlphaFoldDB" id="A0A6F9DK06"/>
<dbReference type="InterPro" id="IPR017452">
    <property type="entry name" value="GPCR_Rhodpsn_7TM"/>
</dbReference>
<dbReference type="Gene3D" id="1.20.1070.10">
    <property type="entry name" value="Rhodopsin 7-helix transmembrane proteins"/>
    <property type="match status" value="1"/>
</dbReference>
<sequence>MKENPFFKSHVVDFSSMDTFMRRFVKFRHNFTINDDFQALDGALLRAQNIYSWADFVDILEDYNYTELFDITGYLGYYSTNSVCISKLYVTPTDKAWPFSLAIITLNFVAFMFVAVAYIWIYKRSAASGRQVNERAQNARAEKQNQEMQKKIIRLVFTDFFCWVPISIMAFLNFGGTTVPPVIYAVSAIILLPINSSLNPLIYSNAPKMLYDRVRKRLHDVRRRQQPHDNRRVNVAVVAEAAL</sequence>
<evidence type="ECO:0000256" key="3">
    <source>
        <dbReference type="ARBA" id="ARBA00022692"/>
    </source>
</evidence>
<keyword evidence="3 7" id="KW-0812">Transmembrane</keyword>
<dbReference type="GO" id="GO:0005886">
    <property type="term" value="C:plasma membrane"/>
    <property type="evidence" value="ECO:0007669"/>
    <property type="project" value="TreeGrafter"/>
</dbReference>
<dbReference type="InterPro" id="IPR000276">
    <property type="entry name" value="GPCR_Rhodpsn"/>
</dbReference>
<reference evidence="9" key="1">
    <citation type="submission" date="2020-04" db="EMBL/GenBank/DDBJ databases">
        <authorList>
            <person name="Neveu A P."/>
        </authorList>
    </citation>
    <scope>NUCLEOTIDE SEQUENCE</scope>
    <source>
        <tissue evidence="9">Whole embryo</tissue>
    </source>
</reference>
<comment type="subcellular location">
    <subcellularLocation>
        <location evidence="1">Membrane</location>
    </subcellularLocation>
</comment>
<dbReference type="PROSITE" id="PS50262">
    <property type="entry name" value="G_PROTEIN_RECEP_F1_2"/>
    <property type="match status" value="1"/>
</dbReference>
<keyword evidence="6 7" id="KW-0472">Membrane</keyword>